<evidence type="ECO:0000259" key="7">
    <source>
        <dbReference type="Pfam" id="PF02770"/>
    </source>
</evidence>
<organism evidence="9 10">
    <name type="scientific">Ramlibacter pinisoli</name>
    <dbReference type="NCBI Taxonomy" id="2682844"/>
    <lineage>
        <taxon>Bacteria</taxon>
        <taxon>Pseudomonadati</taxon>
        <taxon>Pseudomonadota</taxon>
        <taxon>Betaproteobacteria</taxon>
        <taxon>Burkholderiales</taxon>
        <taxon>Comamonadaceae</taxon>
        <taxon>Ramlibacter</taxon>
    </lineage>
</organism>
<dbReference type="Proteomes" id="UP000469385">
    <property type="component" value="Unassembled WGS sequence"/>
</dbReference>
<evidence type="ECO:0000256" key="4">
    <source>
        <dbReference type="ARBA" id="ARBA00022827"/>
    </source>
</evidence>
<reference evidence="9 10" key="1">
    <citation type="submission" date="2019-12" db="EMBL/GenBank/DDBJ databases">
        <authorList>
            <person name="Huq M.A."/>
        </authorList>
    </citation>
    <scope>NUCLEOTIDE SEQUENCE [LARGE SCALE GENOMIC DNA]</scope>
    <source>
        <strain evidence="9 10">MAH-25</strain>
    </source>
</reference>
<dbReference type="InterPro" id="IPR036250">
    <property type="entry name" value="AcylCo_DH-like_C"/>
</dbReference>
<evidence type="ECO:0000313" key="10">
    <source>
        <dbReference type="Proteomes" id="UP000469385"/>
    </source>
</evidence>
<dbReference type="SUPFAM" id="SSF47203">
    <property type="entry name" value="Acyl-CoA dehydrogenase C-terminal domain-like"/>
    <property type="match status" value="1"/>
</dbReference>
<dbReference type="GO" id="GO:0003995">
    <property type="term" value="F:acyl-CoA dehydrogenase activity"/>
    <property type="evidence" value="ECO:0007669"/>
    <property type="project" value="TreeGrafter"/>
</dbReference>
<evidence type="ECO:0000256" key="5">
    <source>
        <dbReference type="ARBA" id="ARBA00023002"/>
    </source>
</evidence>
<feature type="domain" description="Acyl-CoA dehydrogenase/oxidase N-terminal" evidence="8">
    <location>
        <begin position="11"/>
        <end position="122"/>
    </location>
</feature>
<comment type="caution">
    <text evidence="9">The sequence shown here is derived from an EMBL/GenBank/DDBJ whole genome shotgun (WGS) entry which is preliminary data.</text>
</comment>
<dbReference type="Pfam" id="PF00441">
    <property type="entry name" value="Acyl-CoA_dh_1"/>
    <property type="match status" value="1"/>
</dbReference>
<dbReference type="SUPFAM" id="SSF56645">
    <property type="entry name" value="Acyl-CoA dehydrogenase NM domain-like"/>
    <property type="match status" value="1"/>
</dbReference>
<dbReference type="AlphaFoldDB" id="A0A6N8IYN0"/>
<dbReference type="CDD" id="cd00567">
    <property type="entry name" value="ACAD"/>
    <property type="match status" value="1"/>
</dbReference>
<feature type="domain" description="Acyl-CoA dehydrogenase/oxidase C-terminal" evidence="6">
    <location>
        <begin position="247"/>
        <end position="362"/>
    </location>
</feature>
<accession>A0A6N8IYN0</accession>
<evidence type="ECO:0000256" key="1">
    <source>
        <dbReference type="ARBA" id="ARBA00001974"/>
    </source>
</evidence>
<sequence length="400" mass="42120">MSGLDLRIELSPEQGMLQDAAARYMEKAYGFQERQRIVASGAELDEGKWQDYARMGWLGLPLPEAVGGSGGSALDLFLLAQAFGRSLAVEPYLATVVLGAMTVAAAGTDQQRARILPGVAAGRTLLGWACAEPDGGYDLVDVQTQARESGAGFALTGDKSVVLGAASAHHLVVSARTAGPRHGRTGVSLFLVDRCAPGVTLRPYRTIDGRRAAEVKLDGVRVGRNDVLGELHGAAAHIERARALGTITLLGEAVGCLEGALACTIEYHKNRQQFGKPLSSFQALRHRVADLYVAKEETRALCLLAAHAWTADDPGAAQAIAGAKAWVGQTGRHAAEEAVQLHGAIAITDEYVVGHYLKRIVAIDRMFGDTGTALDEYLELGQGFAGAPGEAQDSAASART</sequence>
<keyword evidence="5" id="KW-0560">Oxidoreductase</keyword>
<dbReference type="Pfam" id="PF02771">
    <property type="entry name" value="Acyl-CoA_dh_N"/>
    <property type="match status" value="1"/>
</dbReference>
<dbReference type="InterPro" id="IPR009100">
    <property type="entry name" value="AcylCoA_DH/oxidase_NM_dom_sf"/>
</dbReference>
<comment type="similarity">
    <text evidence="2">Belongs to the acyl-CoA dehydrogenase family.</text>
</comment>
<keyword evidence="10" id="KW-1185">Reference proteome</keyword>
<dbReference type="Gene3D" id="1.10.540.10">
    <property type="entry name" value="Acyl-CoA dehydrogenase/oxidase, N-terminal domain"/>
    <property type="match status" value="1"/>
</dbReference>
<dbReference type="Gene3D" id="2.40.110.10">
    <property type="entry name" value="Butyryl-CoA Dehydrogenase, subunit A, domain 2"/>
    <property type="match status" value="1"/>
</dbReference>
<dbReference type="InterPro" id="IPR006091">
    <property type="entry name" value="Acyl-CoA_Oxase/DH_mid-dom"/>
</dbReference>
<dbReference type="InterPro" id="IPR037069">
    <property type="entry name" value="AcylCoA_DH/ox_N_sf"/>
</dbReference>
<dbReference type="EMBL" id="WSEL01000009">
    <property type="protein sequence ID" value="MVQ31712.1"/>
    <property type="molecule type" value="Genomic_DNA"/>
</dbReference>
<evidence type="ECO:0000256" key="2">
    <source>
        <dbReference type="ARBA" id="ARBA00009347"/>
    </source>
</evidence>
<dbReference type="Gene3D" id="1.20.140.10">
    <property type="entry name" value="Butyryl-CoA Dehydrogenase, subunit A, domain 3"/>
    <property type="match status" value="1"/>
</dbReference>
<dbReference type="InterPro" id="IPR013786">
    <property type="entry name" value="AcylCoA_DH/ox_N"/>
</dbReference>
<dbReference type="RefSeq" id="WP_157399734.1">
    <property type="nucleotide sequence ID" value="NZ_WSEL01000009.1"/>
</dbReference>
<feature type="domain" description="Acyl-CoA oxidase/dehydrogenase middle" evidence="7">
    <location>
        <begin position="129"/>
        <end position="217"/>
    </location>
</feature>
<evidence type="ECO:0000256" key="3">
    <source>
        <dbReference type="ARBA" id="ARBA00022630"/>
    </source>
</evidence>
<dbReference type="GO" id="GO:0050660">
    <property type="term" value="F:flavin adenine dinucleotide binding"/>
    <property type="evidence" value="ECO:0007669"/>
    <property type="project" value="InterPro"/>
</dbReference>
<keyword evidence="3" id="KW-0285">Flavoprotein</keyword>
<dbReference type="PANTHER" id="PTHR43884:SF20">
    <property type="entry name" value="ACYL-COA DEHYDROGENASE FADE28"/>
    <property type="match status" value="1"/>
</dbReference>
<dbReference type="Pfam" id="PF02770">
    <property type="entry name" value="Acyl-CoA_dh_M"/>
    <property type="match status" value="1"/>
</dbReference>
<proteinExistence type="inferred from homology"/>
<gene>
    <name evidence="9" type="ORF">GON04_19800</name>
</gene>
<dbReference type="PANTHER" id="PTHR43884">
    <property type="entry name" value="ACYL-COA DEHYDROGENASE"/>
    <property type="match status" value="1"/>
</dbReference>
<keyword evidence="4" id="KW-0274">FAD</keyword>
<comment type="cofactor">
    <cofactor evidence="1">
        <name>FAD</name>
        <dbReference type="ChEBI" id="CHEBI:57692"/>
    </cofactor>
</comment>
<evidence type="ECO:0000259" key="6">
    <source>
        <dbReference type="Pfam" id="PF00441"/>
    </source>
</evidence>
<dbReference type="InterPro" id="IPR009075">
    <property type="entry name" value="AcylCo_DH/oxidase_C"/>
</dbReference>
<protein>
    <submittedName>
        <fullName evidence="9">Pimeloyl-CoA dehydrogenase small subunit</fullName>
    </submittedName>
</protein>
<dbReference type="InterPro" id="IPR046373">
    <property type="entry name" value="Acyl-CoA_Oxase/DH_mid-dom_sf"/>
</dbReference>
<evidence type="ECO:0000259" key="8">
    <source>
        <dbReference type="Pfam" id="PF02771"/>
    </source>
</evidence>
<name>A0A6N8IYN0_9BURK</name>
<evidence type="ECO:0000313" key="9">
    <source>
        <dbReference type="EMBL" id="MVQ31712.1"/>
    </source>
</evidence>